<feature type="region of interest" description="Disordered" evidence="1">
    <location>
        <begin position="1"/>
        <end position="21"/>
    </location>
</feature>
<feature type="compositionally biased region" description="Polar residues" evidence="1">
    <location>
        <begin position="166"/>
        <end position="177"/>
    </location>
</feature>
<dbReference type="Pfam" id="PF12756">
    <property type="entry name" value="zf-C2H2_2"/>
    <property type="match status" value="1"/>
</dbReference>
<evidence type="ECO:0000313" key="4">
    <source>
        <dbReference type="Proteomes" id="UP001444661"/>
    </source>
</evidence>
<evidence type="ECO:0000313" key="3">
    <source>
        <dbReference type="EMBL" id="KAK8055215.1"/>
    </source>
</evidence>
<gene>
    <name evidence="3" type="ORF">PG993_000442</name>
</gene>
<proteinExistence type="predicted"/>
<name>A0ABR1U8K2_9PEZI</name>
<feature type="compositionally biased region" description="Polar residues" evidence="1">
    <location>
        <begin position="1"/>
        <end position="13"/>
    </location>
</feature>
<feature type="region of interest" description="Disordered" evidence="1">
    <location>
        <begin position="277"/>
        <end position="300"/>
    </location>
</feature>
<reference evidence="3 4" key="1">
    <citation type="submission" date="2023-01" db="EMBL/GenBank/DDBJ databases">
        <title>Analysis of 21 Apiospora genomes using comparative genomics revels a genus with tremendous synthesis potential of carbohydrate active enzymes and secondary metabolites.</title>
        <authorList>
            <person name="Sorensen T."/>
        </authorList>
    </citation>
    <scope>NUCLEOTIDE SEQUENCE [LARGE SCALE GENOMIC DNA]</scope>
    <source>
        <strain evidence="3 4">CBS 33761</strain>
    </source>
</reference>
<evidence type="ECO:0000259" key="2">
    <source>
        <dbReference type="Pfam" id="PF12756"/>
    </source>
</evidence>
<sequence length="300" mass="33023">MDTSTADSSNGSPAASLLGDEDYTRPTFAPERCLFCNTQLDDLETNRLHMQTAHGLFIPSRDRLLVDLETLLDYLHLVIFGYNECISCGTKRSSPVAAQQHMLGKNHCRFDIDGQGSEYADFYDFSESGDCSEGDETEDTLDSVSSATRQAVWTDDSSRRLPSGKVISSRSDNTSGLPRQKRSSRAAEASQPSEDPVNPQQPGSTTTLVEGSTSSGSKGLTRNERRENAFTTQLANMRAGDRQALAHLPLPQQRSVIAASLKQLKKARQLERRYQMATERSGNRTLMKHFVADSPARPNG</sequence>
<protein>
    <submittedName>
        <fullName evidence="3">TRI15</fullName>
    </submittedName>
</protein>
<dbReference type="PANTHER" id="PTHR13182">
    <property type="entry name" value="ZINC FINGER PROTEIN 622"/>
    <property type="match status" value="1"/>
</dbReference>
<feature type="compositionally biased region" description="Acidic residues" evidence="1">
    <location>
        <begin position="130"/>
        <end position="141"/>
    </location>
</feature>
<feature type="region of interest" description="Disordered" evidence="1">
    <location>
        <begin position="130"/>
        <end position="226"/>
    </location>
</feature>
<dbReference type="EMBL" id="JAQQWK010000001">
    <property type="protein sequence ID" value="KAK8055215.1"/>
    <property type="molecule type" value="Genomic_DNA"/>
</dbReference>
<organism evidence="3 4">
    <name type="scientific">Apiospora rasikravindrae</name>
    <dbReference type="NCBI Taxonomy" id="990691"/>
    <lineage>
        <taxon>Eukaryota</taxon>
        <taxon>Fungi</taxon>
        <taxon>Dikarya</taxon>
        <taxon>Ascomycota</taxon>
        <taxon>Pezizomycotina</taxon>
        <taxon>Sordariomycetes</taxon>
        <taxon>Xylariomycetidae</taxon>
        <taxon>Amphisphaeriales</taxon>
        <taxon>Apiosporaceae</taxon>
        <taxon>Apiospora</taxon>
    </lineage>
</organism>
<keyword evidence="4" id="KW-1185">Reference proteome</keyword>
<evidence type="ECO:0000256" key="1">
    <source>
        <dbReference type="SAM" id="MobiDB-lite"/>
    </source>
</evidence>
<dbReference type="Proteomes" id="UP001444661">
    <property type="component" value="Unassembled WGS sequence"/>
</dbReference>
<dbReference type="InterPro" id="IPR041661">
    <property type="entry name" value="ZN622/Rei1/Reh1_Znf-C2H2"/>
</dbReference>
<feature type="compositionally biased region" description="Polar residues" evidence="1">
    <location>
        <begin position="190"/>
        <end position="220"/>
    </location>
</feature>
<feature type="compositionally biased region" description="Polar residues" evidence="1">
    <location>
        <begin position="142"/>
        <end position="151"/>
    </location>
</feature>
<feature type="domain" description="ZN622/Rei1/Reh1 zinc finger C2H2-type" evidence="2">
    <location>
        <begin position="33"/>
        <end position="128"/>
    </location>
</feature>
<dbReference type="SUPFAM" id="SSF57667">
    <property type="entry name" value="beta-beta-alpha zinc fingers"/>
    <property type="match status" value="1"/>
</dbReference>
<dbReference type="InterPro" id="IPR040025">
    <property type="entry name" value="Znf622/Rei1/Reh1"/>
</dbReference>
<dbReference type="InterPro" id="IPR036236">
    <property type="entry name" value="Znf_C2H2_sf"/>
</dbReference>
<accession>A0ABR1U8K2</accession>
<dbReference type="PANTHER" id="PTHR13182:SF8">
    <property type="entry name" value="CYTOPLASMIC 60S SUBUNIT BIOGENESIS FACTOR ZNF622"/>
    <property type="match status" value="1"/>
</dbReference>
<comment type="caution">
    <text evidence="3">The sequence shown here is derived from an EMBL/GenBank/DDBJ whole genome shotgun (WGS) entry which is preliminary data.</text>
</comment>